<proteinExistence type="predicted"/>
<name>G5B020_HETGA</name>
<evidence type="ECO:0000313" key="2">
    <source>
        <dbReference type="EMBL" id="EHB02632.1"/>
    </source>
</evidence>
<protein>
    <submittedName>
        <fullName evidence="2">Uncharacterized protein</fullName>
    </submittedName>
</protein>
<feature type="region of interest" description="Disordered" evidence="1">
    <location>
        <begin position="1"/>
        <end position="50"/>
    </location>
</feature>
<dbReference type="InParanoid" id="G5B020"/>
<sequence length="115" mass="12510">MRPNAPAVSQRPDAGHPCDLEHRSHRGPAPLGKVALGPDPRRLPGRPQELDLSWLTARPQPLQNPAAMSRHRAPVLPESRSGATLPVPAVKYECVHFHDGERHISLSTPLFGAFG</sequence>
<dbReference type="EMBL" id="JH167715">
    <property type="protein sequence ID" value="EHB02632.1"/>
    <property type="molecule type" value="Genomic_DNA"/>
</dbReference>
<evidence type="ECO:0000256" key="1">
    <source>
        <dbReference type="SAM" id="MobiDB-lite"/>
    </source>
</evidence>
<accession>G5B020</accession>
<dbReference type="AlphaFoldDB" id="G5B020"/>
<reference evidence="2 3" key="1">
    <citation type="journal article" date="2011" name="Nature">
        <title>Genome sequencing reveals insights into physiology and longevity of the naked mole rat.</title>
        <authorList>
            <person name="Kim E.B."/>
            <person name="Fang X."/>
            <person name="Fushan A.A."/>
            <person name="Huang Z."/>
            <person name="Lobanov A.V."/>
            <person name="Han L."/>
            <person name="Marino S.M."/>
            <person name="Sun X."/>
            <person name="Turanov A.A."/>
            <person name="Yang P."/>
            <person name="Yim S.H."/>
            <person name="Zhao X."/>
            <person name="Kasaikina M.V."/>
            <person name="Stoletzki N."/>
            <person name="Peng C."/>
            <person name="Polak P."/>
            <person name="Xiong Z."/>
            <person name="Kiezun A."/>
            <person name="Zhu Y."/>
            <person name="Chen Y."/>
            <person name="Kryukov G.V."/>
            <person name="Zhang Q."/>
            <person name="Peshkin L."/>
            <person name="Yang L."/>
            <person name="Bronson R.T."/>
            <person name="Buffenstein R."/>
            <person name="Wang B."/>
            <person name="Han C."/>
            <person name="Li Q."/>
            <person name="Chen L."/>
            <person name="Zhao W."/>
            <person name="Sunyaev S.R."/>
            <person name="Park T.J."/>
            <person name="Zhang G."/>
            <person name="Wang J."/>
            <person name="Gladyshev V.N."/>
        </authorList>
    </citation>
    <scope>NUCLEOTIDE SEQUENCE [LARGE SCALE GENOMIC DNA]</scope>
</reference>
<organism evidence="2 3">
    <name type="scientific">Heterocephalus glaber</name>
    <name type="common">Naked mole rat</name>
    <dbReference type="NCBI Taxonomy" id="10181"/>
    <lineage>
        <taxon>Eukaryota</taxon>
        <taxon>Metazoa</taxon>
        <taxon>Chordata</taxon>
        <taxon>Craniata</taxon>
        <taxon>Vertebrata</taxon>
        <taxon>Euteleostomi</taxon>
        <taxon>Mammalia</taxon>
        <taxon>Eutheria</taxon>
        <taxon>Euarchontoglires</taxon>
        <taxon>Glires</taxon>
        <taxon>Rodentia</taxon>
        <taxon>Hystricomorpha</taxon>
        <taxon>Bathyergidae</taxon>
        <taxon>Heterocephalus</taxon>
    </lineage>
</organism>
<evidence type="ECO:0000313" key="3">
    <source>
        <dbReference type="Proteomes" id="UP000006813"/>
    </source>
</evidence>
<dbReference type="Proteomes" id="UP000006813">
    <property type="component" value="Unassembled WGS sequence"/>
</dbReference>
<gene>
    <name evidence="2" type="ORF">GW7_06097</name>
</gene>
<feature type="region of interest" description="Disordered" evidence="1">
    <location>
        <begin position="63"/>
        <end position="82"/>
    </location>
</feature>
<feature type="compositionally biased region" description="Basic and acidic residues" evidence="1">
    <location>
        <begin position="13"/>
        <end position="22"/>
    </location>
</feature>